<protein>
    <recommendedName>
        <fullName evidence="7">Major facilitator superfamily (MFS) profile domain-containing protein</fullName>
    </recommendedName>
</protein>
<sequence>MTAAKDLQEQVPAHTLRAAIAHGRMNRRAWIVTGMLVVFQIINFADKAVLGLVAGPAMRELQLSAGEFGFIGSAFFFLFAIAAVGVGFLAGRVPTRWILLTMGVSWAVLQFPMLFGGGAAVLLVTRILLGGAEGPATPITLQHVHGWFPARERGLPSSMVAIGSTLGPIIAAPVLAGIIAHPELGWRWAFGFLGIVGLVWSAVWFLVGRDGPYSHSRARTGASGAAGLGAADSGSAVSGQAPSEAALSGADDGAPGTVAAGEDPASYAGGEGAEADPADRVRSTLRGGRGSVADVADLLGVVPILRVIGSRMFVIAVLAGAGCFWAQGFLTTWAPQYLAAAVELPPGAIGLVSTFPWVLGALALLALGYASRFLMRRGVTVRWALGALFGATLLASGVCFLVLPAVDGVVAVGVMTVGAGLAMIYPLAPTAVAFTVCSRQRAAVMATLTGLASIGGVVSPAMVGLLMDSAGYVPAPKGQPVPVEMVMALIDGMNSAFWMIGLYLLVVGAASILMLNPDRTAHRLQRFAYNG</sequence>
<evidence type="ECO:0000256" key="6">
    <source>
        <dbReference type="SAM" id="Phobius"/>
    </source>
</evidence>
<comment type="caution">
    <text evidence="8">The sequence shown here is derived from an EMBL/GenBank/DDBJ whole genome shotgun (WGS) entry which is preliminary data.</text>
</comment>
<feature type="transmembrane region" description="Helical" evidence="6">
    <location>
        <begin position="186"/>
        <end position="207"/>
    </location>
</feature>
<feature type="transmembrane region" description="Helical" evidence="6">
    <location>
        <begin position="443"/>
        <end position="467"/>
    </location>
</feature>
<feature type="transmembrane region" description="Helical" evidence="6">
    <location>
        <begin position="29"/>
        <end position="56"/>
    </location>
</feature>
<feature type="transmembrane region" description="Helical" evidence="6">
    <location>
        <begin position="496"/>
        <end position="516"/>
    </location>
</feature>
<dbReference type="SUPFAM" id="SSF103473">
    <property type="entry name" value="MFS general substrate transporter"/>
    <property type="match status" value="1"/>
</dbReference>
<reference evidence="9" key="1">
    <citation type="journal article" date="2019" name="Int. J. Syst. Evol. Microbiol.">
        <title>The Global Catalogue of Microorganisms (GCM) 10K type strain sequencing project: providing services to taxonomists for standard genome sequencing and annotation.</title>
        <authorList>
            <consortium name="The Broad Institute Genomics Platform"/>
            <consortium name="The Broad Institute Genome Sequencing Center for Infectious Disease"/>
            <person name="Wu L."/>
            <person name="Ma J."/>
        </authorList>
    </citation>
    <scope>NUCLEOTIDE SEQUENCE [LARGE SCALE GENOMIC DNA]</scope>
    <source>
        <strain evidence="9">JCM 30742</strain>
    </source>
</reference>
<feature type="transmembrane region" description="Helical" evidence="6">
    <location>
        <begin position="68"/>
        <end position="91"/>
    </location>
</feature>
<evidence type="ECO:0000256" key="5">
    <source>
        <dbReference type="SAM" id="MobiDB-lite"/>
    </source>
</evidence>
<proteinExistence type="predicted"/>
<dbReference type="PANTHER" id="PTHR11662:SF450">
    <property type="entry name" value="BLR1003 PROTEIN"/>
    <property type="match status" value="1"/>
</dbReference>
<evidence type="ECO:0000313" key="9">
    <source>
        <dbReference type="Proteomes" id="UP001500752"/>
    </source>
</evidence>
<dbReference type="InterPro" id="IPR036259">
    <property type="entry name" value="MFS_trans_sf"/>
</dbReference>
<feature type="transmembrane region" description="Helical" evidence="6">
    <location>
        <begin position="354"/>
        <end position="371"/>
    </location>
</feature>
<feature type="region of interest" description="Disordered" evidence="5">
    <location>
        <begin position="235"/>
        <end position="278"/>
    </location>
</feature>
<dbReference type="InterPro" id="IPR011701">
    <property type="entry name" value="MFS"/>
</dbReference>
<feature type="transmembrane region" description="Helical" evidence="6">
    <location>
        <begin position="409"/>
        <end position="436"/>
    </location>
</feature>
<keyword evidence="2 6" id="KW-0812">Transmembrane</keyword>
<keyword evidence="4 6" id="KW-0472">Membrane</keyword>
<dbReference type="Gene3D" id="1.20.1250.20">
    <property type="entry name" value="MFS general substrate transporter like domains"/>
    <property type="match status" value="2"/>
</dbReference>
<feature type="domain" description="Major facilitator superfamily (MFS) profile" evidence="7">
    <location>
        <begin position="32"/>
        <end position="519"/>
    </location>
</feature>
<keyword evidence="9" id="KW-1185">Reference proteome</keyword>
<comment type="subcellular location">
    <subcellularLocation>
        <location evidence="1">Cell membrane</location>
        <topology evidence="1">Multi-pass membrane protein</topology>
    </subcellularLocation>
</comment>
<dbReference type="Proteomes" id="UP001500752">
    <property type="component" value="Unassembled WGS sequence"/>
</dbReference>
<name>A0ABP7C724_9MICC</name>
<gene>
    <name evidence="8" type="ORF">GCM10023081_14920</name>
</gene>
<keyword evidence="3 6" id="KW-1133">Transmembrane helix</keyword>
<evidence type="ECO:0000256" key="4">
    <source>
        <dbReference type="ARBA" id="ARBA00023136"/>
    </source>
</evidence>
<feature type="transmembrane region" description="Helical" evidence="6">
    <location>
        <begin position="313"/>
        <end position="334"/>
    </location>
</feature>
<dbReference type="Pfam" id="PF07690">
    <property type="entry name" value="MFS_1"/>
    <property type="match status" value="1"/>
</dbReference>
<feature type="transmembrane region" description="Helical" evidence="6">
    <location>
        <begin position="383"/>
        <end position="403"/>
    </location>
</feature>
<dbReference type="InterPro" id="IPR020846">
    <property type="entry name" value="MFS_dom"/>
</dbReference>
<evidence type="ECO:0000256" key="1">
    <source>
        <dbReference type="ARBA" id="ARBA00004651"/>
    </source>
</evidence>
<evidence type="ECO:0000256" key="2">
    <source>
        <dbReference type="ARBA" id="ARBA00022692"/>
    </source>
</evidence>
<evidence type="ECO:0000256" key="3">
    <source>
        <dbReference type="ARBA" id="ARBA00022989"/>
    </source>
</evidence>
<dbReference type="RefSeq" id="WP_345149702.1">
    <property type="nucleotide sequence ID" value="NZ_BAABEO010000009.1"/>
</dbReference>
<accession>A0ABP7C724</accession>
<feature type="transmembrane region" description="Helical" evidence="6">
    <location>
        <begin position="97"/>
        <end position="124"/>
    </location>
</feature>
<evidence type="ECO:0000313" key="8">
    <source>
        <dbReference type="EMBL" id="GAA3677660.1"/>
    </source>
</evidence>
<dbReference type="PANTHER" id="PTHR11662">
    <property type="entry name" value="SOLUTE CARRIER FAMILY 17"/>
    <property type="match status" value="1"/>
</dbReference>
<dbReference type="EMBL" id="BAABEO010000009">
    <property type="protein sequence ID" value="GAA3677660.1"/>
    <property type="molecule type" value="Genomic_DNA"/>
</dbReference>
<dbReference type="InterPro" id="IPR050382">
    <property type="entry name" value="MFS_Na/Anion_cotransporter"/>
</dbReference>
<organism evidence="8 9">
    <name type="scientific">Arthrobacter ginkgonis</name>
    <dbReference type="NCBI Taxonomy" id="1630594"/>
    <lineage>
        <taxon>Bacteria</taxon>
        <taxon>Bacillati</taxon>
        <taxon>Actinomycetota</taxon>
        <taxon>Actinomycetes</taxon>
        <taxon>Micrococcales</taxon>
        <taxon>Micrococcaceae</taxon>
        <taxon>Arthrobacter</taxon>
    </lineage>
</organism>
<evidence type="ECO:0000259" key="7">
    <source>
        <dbReference type="PROSITE" id="PS50850"/>
    </source>
</evidence>
<dbReference type="PROSITE" id="PS50850">
    <property type="entry name" value="MFS"/>
    <property type="match status" value="1"/>
</dbReference>